<evidence type="ECO:0000256" key="1">
    <source>
        <dbReference type="SAM" id="MobiDB-lite"/>
    </source>
</evidence>
<sequence>MEDKKRKVPRASKTPKGEKTPKPSKASSLARGLSMAKVVDKLQASLKNLVEVGVVEDLSALLKAVADNKDNVVALLERGTSMAEEGERLVTDNRDELDSIIRKGEKSLAALASSVEPLLENLVGITDMAVRNRDKISSLLTKADDILEDTEGIKALTKSTLFDDLSTIARTVASNSQRIESIIVKADDLLDDTDGLKALMSAPFIDNLNVITGAVAGESKAIASVIGKADDLLDEPEEMKGLLKNAGRMATALADQMEAVAQDLPTLTDGGKYVLDSLHRLLPKVEAIDEKALNNFMLNKGIRVFLKAFPKL</sequence>
<feature type="compositionally biased region" description="Basic residues" evidence="1">
    <location>
        <begin position="1"/>
        <end position="10"/>
    </location>
</feature>
<dbReference type="RefSeq" id="WP_073478233.1">
    <property type="nucleotide sequence ID" value="NZ_FQZU01000036.1"/>
</dbReference>
<dbReference type="AlphaFoldDB" id="A0A1M6VXF9"/>
<organism evidence="2 3">
    <name type="scientific">Desulfatibacillum alkenivorans DSM 16219</name>
    <dbReference type="NCBI Taxonomy" id="1121393"/>
    <lineage>
        <taxon>Bacteria</taxon>
        <taxon>Pseudomonadati</taxon>
        <taxon>Thermodesulfobacteriota</taxon>
        <taxon>Desulfobacteria</taxon>
        <taxon>Desulfobacterales</taxon>
        <taxon>Desulfatibacillaceae</taxon>
        <taxon>Desulfatibacillum</taxon>
    </lineage>
</organism>
<dbReference type="OrthoDB" id="9875378at2"/>
<dbReference type="Proteomes" id="UP000183994">
    <property type="component" value="Unassembled WGS sequence"/>
</dbReference>
<gene>
    <name evidence="2" type="ORF">SAMN02745216_04207</name>
</gene>
<accession>A0A1M6VXF9</accession>
<keyword evidence="3" id="KW-1185">Reference proteome</keyword>
<dbReference type="EMBL" id="FQZU01000036">
    <property type="protein sequence ID" value="SHK86192.1"/>
    <property type="molecule type" value="Genomic_DNA"/>
</dbReference>
<evidence type="ECO:0000313" key="3">
    <source>
        <dbReference type="Proteomes" id="UP000183994"/>
    </source>
</evidence>
<proteinExistence type="predicted"/>
<evidence type="ECO:0000313" key="2">
    <source>
        <dbReference type="EMBL" id="SHK86192.1"/>
    </source>
</evidence>
<protein>
    <submittedName>
        <fullName evidence="2">Uncharacterized protein</fullName>
    </submittedName>
</protein>
<feature type="region of interest" description="Disordered" evidence="1">
    <location>
        <begin position="1"/>
        <end position="30"/>
    </location>
</feature>
<name>A0A1M6VXF9_9BACT</name>
<reference evidence="3" key="1">
    <citation type="submission" date="2016-11" db="EMBL/GenBank/DDBJ databases">
        <authorList>
            <person name="Varghese N."/>
            <person name="Submissions S."/>
        </authorList>
    </citation>
    <scope>NUCLEOTIDE SEQUENCE [LARGE SCALE GENOMIC DNA]</scope>
    <source>
        <strain evidence="3">DSM 16219</strain>
    </source>
</reference>